<dbReference type="EMBL" id="AMWJ02000002">
    <property type="protein sequence ID" value="NNJ17002.1"/>
    <property type="molecule type" value="Genomic_DNA"/>
</dbReference>
<comment type="subcellular location">
    <subcellularLocation>
        <location evidence="1">Membrane</location>
    </subcellularLocation>
</comment>
<dbReference type="PANTHER" id="PTHR30332">
    <property type="entry name" value="PROBABLE GENERAL SECRETION PATHWAY PROTEIN D"/>
    <property type="match status" value="1"/>
</dbReference>
<dbReference type="eggNOG" id="COG1450">
    <property type="taxonomic scope" value="Bacteria"/>
</dbReference>
<dbReference type="PANTHER" id="PTHR30332:SF24">
    <property type="entry name" value="SECRETIN GSPD-RELATED"/>
    <property type="match status" value="1"/>
</dbReference>
<accession>L1M1C9</accession>
<dbReference type="InterPro" id="IPR013359">
    <property type="entry name" value="Pilus_4B_PilN"/>
</dbReference>
<protein>
    <submittedName>
        <fullName evidence="6">PilN family type IVB pilus formation outer membrane protein</fullName>
    </submittedName>
</protein>
<evidence type="ECO:0000256" key="3">
    <source>
        <dbReference type="ARBA" id="ARBA00023136"/>
    </source>
</evidence>
<dbReference type="Pfam" id="PF00263">
    <property type="entry name" value="Secretin"/>
    <property type="match status" value="1"/>
</dbReference>
<evidence type="ECO:0000256" key="4">
    <source>
        <dbReference type="SAM" id="MobiDB-lite"/>
    </source>
</evidence>
<dbReference type="InterPro" id="IPR011514">
    <property type="entry name" value="Secretin_N_2"/>
</dbReference>
<dbReference type="GO" id="GO:0009306">
    <property type="term" value="P:protein secretion"/>
    <property type="evidence" value="ECO:0007669"/>
    <property type="project" value="InterPro"/>
</dbReference>
<feature type="region of interest" description="Disordered" evidence="4">
    <location>
        <begin position="241"/>
        <end position="265"/>
    </location>
</feature>
<evidence type="ECO:0000256" key="5">
    <source>
        <dbReference type="SAM" id="SignalP"/>
    </source>
</evidence>
<dbReference type="OrthoDB" id="6638496at2"/>
<evidence type="ECO:0000313" key="7">
    <source>
        <dbReference type="Proteomes" id="UP000010448"/>
    </source>
</evidence>
<gene>
    <name evidence="6" type="ORF">CSV86_018250</name>
</gene>
<dbReference type="InterPro" id="IPR004846">
    <property type="entry name" value="T2SS/T3SS_dom"/>
</dbReference>
<feature type="signal peptide" evidence="5">
    <location>
        <begin position="1"/>
        <end position="26"/>
    </location>
</feature>
<reference evidence="6 7" key="1">
    <citation type="journal article" date="2013" name="Genome Announc.">
        <title>Genome Sequence of Naphthalene-Degrading Soil Bacterium Pseudomonas putida CSV86.</title>
        <authorList>
            <person name="Phale P.S."/>
            <person name="Paliwal V."/>
            <person name="Raju S.C."/>
            <person name="Modak A."/>
            <person name="Purohit H.J."/>
        </authorList>
    </citation>
    <scope>NUCLEOTIDE SEQUENCE [LARGE SCALE GENOMIC DNA]</scope>
    <source>
        <strain evidence="6 7">CSV86</strain>
    </source>
</reference>
<evidence type="ECO:0000256" key="2">
    <source>
        <dbReference type="ARBA" id="ARBA00022729"/>
    </source>
</evidence>
<keyword evidence="2 5" id="KW-0732">Signal</keyword>
<dbReference type="GO" id="GO:0009297">
    <property type="term" value="P:pilus assembly"/>
    <property type="evidence" value="ECO:0007669"/>
    <property type="project" value="InterPro"/>
</dbReference>
<evidence type="ECO:0000313" key="6">
    <source>
        <dbReference type="EMBL" id="NNJ17002.1"/>
    </source>
</evidence>
<keyword evidence="3" id="KW-0472">Membrane</keyword>
<feature type="compositionally biased region" description="Gly residues" evidence="4">
    <location>
        <begin position="243"/>
        <end position="259"/>
    </location>
</feature>
<organism evidence="6 7">
    <name type="scientific">Pseudomonas bharatica CSV86</name>
    <dbReference type="NCBI Taxonomy" id="1005395"/>
    <lineage>
        <taxon>Bacteria</taxon>
        <taxon>Pseudomonadati</taxon>
        <taxon>Pseudomonadota</taxon>
        <taxon>Gammaproteobacteria</taxon>
        <taxon>Pseudomonadales</taxon>
        <taxon>Pseudomonadaceae</taxon>
        <taxon>Pseudomonas</taxon>
        <taxon>Pseudomonas bharatica</taxon>
    </lineage>
</organism>
<name>L1M1C9_9PSED</name>
<comment type="caution">
    <text evidence="6">The sequence shown here is derived from an EMBL/GenBank/DDBJ whole genome shotgun (WGS) entry which is preliminary data.</text>
</comment>
<dbReference type="PROSITE" id="PS51257">
    <property type="entry name" value="PROKAR_LIPOPROTEIN"/>
    <property type="match status" value="1"/>
</dbReference>
<evidence type="ECO:0000256" key="1">
    <source>
        <dbReference type="ARBA" id="ARBA00004370"/>
    </source>
</evidence>
<dbReference type="NCBIfam" id="TIGR02520">
    <property type="entry name" value="pilus_B_mal_scr"/>
    <property type="match status" value="1"/>
</dbReference>
<feature type="chain" id="PRO_5044350347" evidence="5">
    <location>
        <begin position="27"/>
        <end position="610"/>
    </location>
</feature>
<dbReference type="AlphaFoldDB" id="L1M1C9"/>
<dbReference type="Pfam" id="PF07655">
    <property type="entry name" value="Secretin_N_2"/>
    <property type="match status" value="1"/>
</dbReference>
<keyword evidence="7" id="KW-1185">Reference proteome</keyword>
<dbReference type="RefSeq" id="WP_009399141.1">
    <property type="nucleotide sequence ID" value="NZ_AMWJ02000002.1"/>
</dbReference>
<proteinExistence type="predicted"/>
<dbReference type="GO" id="GO:0019867">
    <property type="term" value="C:outer membrane"/>
    <property type="evidence" value="ECO:0007669"/>
    <property type="project" value="InterPro"/>
</dbReference>
<dbReference type="InterPro" id="IPR050810">
    <property type="entry name" value="Bact_Secretion_Sys_Channel"/>
</dbReference>
<dbReference type="Proteomes" id="UP000010448">
    <property type="component" value="Unassembled WGS sequence"/>
</dbReference>
<sequence length="610" mass="64455">MIKSPRAHWALAPVAVALLSSCAVQRVNESFDRAEQQGHTTGQYAKFLQNQQPEQNRETVVFSHKPWVSTQPLEMKRGLPFALDRDIAYRPAFAVSITELAQYITKQTGLPVVVAPDAVNPSILSTNTSTGSVTNAPAPLPVNNPDSLAGLMPAGVTGSVPSGSRGVDSLLTGAGLINEIKYSGPVSGLLNQATSRLGLSWHYDPQIKGVRITYFDTKVFDVWAFGDDQVIESTVRSGLVTSTGGGSSGGTSSGSGATGESGSNQSTTVLIKTSLLSDIENNVKAMLSTQPQGRLFMARSTGTLTVSDRPEVLQRITTYLQSTNRSITRQVLFNVKIFEVNLVDRDQTAVDWAAVYKSVSGKWGFSLTNQVTGIASDAVSGSVSILDTSSSPWAGSNAVMQALSEQGRISGVRSPSITTLNLQPAPVQIGNVQSYIASSTTSTTASVGSSTSLTPATITSGFNMTLIPKVLDKENMLLWVNLAMSSKPEFQTFTSNDSSVQTANYDTKNTAPKVLLRSGQTLVLTGFEETNENATKRGVGSASFFGLGGGSIRSSQQTALVVLITPVVMSDNLSGSIHNRLAPFISVASLLATPQSKRSCATQPRGCVGL</sequence>